<dbReference type="Proteomes" id="UP000002277">
    <property type="component" value="Chromosome 8"/>
</dbReference>
<evidence type="ECO:0000313" key="2">
    <source>
        <dbReference type="Proteomes" id="UP000002277"/>
    </source>
</evidence>
<dbReference type="Bgee" id="ENSPTRG00000042268">
    <property type="expression patterns" value="Expressed in liver and 9 other cell types or tissues"/>
</dbReference>
<dbReference type="GO" id="GO:0071294">
    <property type="term" value="P:cellular response to zinc ion"/>
    <property type="evidence" value="ECO:0000318"/>
    <property type="project" value="GO_Central"/>
</dbReference>
<dbReference type="GO" id="GO:0006882">
    <property type="term" value="P:intracellular zinc ion homeostasis"/>
    <property type="evidence" value="ECO:0000318"/>
    <property type="project" value="GO_Central"/>
</dbReference>
<dbReference type="GO" id="GO:0071280">
    <property type="term" value="P:cellular response to copper ion"/>
    <property type="evidence" value="ECO:0000318"/>
    <property type="project" value="GO_Central"/>
</dbReference>
<reference evidence="1" key="2">
    <citation type="submission" date="2025-08" db="UniProtKB">
        <authorList>
            <consortium name="Ensembl"/>
        </authorList>
    </citation>
    <scope>IDENTIFICATION</scope>
</reference>
<dbReference type="HOGENOM" id="CLU_171204_2_0_1"/>
<organism evidence="1 2">
    <name type="scientific">Pan troglodytes</name>
    <name type="common">Chimpanzee</name>
    <dbReference type="NCBI Taxonomy" id="9598"/>
    <lineage>
        <taxon>Eukaryota</taxon>
        <taxon>Metazoa</taxon>
        <taxon>Chordata</taxon>
        <taxon>Craniata</taxon>
        <taxon>Vertebrata</taxon>
        <taxon>Euteleostomi</taxon>
        <taxon>Mammalia</taxon>
        <taxon>Eutheria</taxon>
        <taxon>Euarchontoglires</taxon>
        <taxon>Primates</taxon>
        <taxon>Haplorrhini</taxon>
        <taxon>Catarrhini</taxon>
        <taxon>Hominidae</taxon>
        <taxon>Pan</taxon>
    </lineage>
</organism>
<dbReference type="GO" id="GO:0010273">
    <property type="term" value="P:detoxification of copper ion"/>
    <property type="evidence" value="ECO:0000318"/>
    <property type="project" value="GO_Central"/>
</dbReference>
<reference evidence="1" key="3">
    <citation type="submission" date="2025-09" db="UniProtKB">
        <authorList>
            <consortium name="Ensembl"/>
        </authorList>
    </citation>
    <scope>IDENTIFICATION</scope>
</reference>
<dbReference type="GO" id="GO:0005737">
    <property type="term" value="C:cytoplasm"/>
    <property type="evidence" value="ECO:0000318"/>
    <property type="project" value="GO_Central"/>
</dbReference>
<protein>
    <submittedName>
        <fullName evidence="1">Uncharacterized protein</fullName>
    </submittedName>
</protein>
<dbReference type="AlphaFoldDB" id="H2RIE7"/>
<reference evidence="1 2" key="1">
    <citation type="journal article" date="2005" name="Nature">
        <title>Initial sequence of the chimpanzee genome and comparison with the human genome.</title>
        <authorList>
            <consortium name="Chimpanzee sequencing and analysis consortium"/>
        </authorList>
    </citation>
    <scope>NUCLEOTIDE SEQUENCE [LARGE SCALE GENOMIC DNA]</scope>
</reference>
<dbReference type="GO" id="GO:0005634">
    <property type="term" value="C:nucleus"/>
    <property type="evidence" value="ECO:0000318"/>
    <property type="project" value="GO_Central"/>
</dbReference>
<dbReference type="Ensembl" id="ENSPTRT00000074532.2">
    <property type="protein sequence ID" value="ENSPTRP00000061305.2"/>
    <property type="gene ID" value="ENSPTRG00000042268.2"/>
</dbReference>
<dbReference type="GO" id="GO:0071276">
    <property type="term" value="P:cellular response to cadmium ion"/>
    <property type="evidence" value="ECO:0000318"/>
    <property type="project" value="GO_Central"/>
</dbReference>
<dbReference type="EMBL" id="AACZ04065553">
    <property type="status" value="NOT_ANNOTATED_CDS"/>
    <property type="molecule type" value="Genomic_DNA"/>
</dbReference>
<evidence type="ECO:0000313" key="1">
    <source>
        <dbReference type="Ensembl" id="ENSPTRP00000061305.2"/>
    </source>
</evidence>
<keyword evidence="2" id="KW-1185">Reference proteome</keyword>
<dbReference type="InParanoid" id="H2RIE7"/>
<sequence length="112" mass="12373">RQENCLNPGGGGCSELRLPRAPLPLLFSLGNSSLASGCNGPQLLLRRWCLLRLRQLPQVQRVQMHLLQEELLLLLPCGLCQVCPGLHLQRGIGEVQLLRLMSGQPCSQVQIE</sequence>
<proteinExistence type="predicted"/>
<dbReference type="eggNOG" id="KOG4738">
    <property type="taxonomic scope" value="Eukaryota"/>
</dbReference>
<dbReference type="GO" id="GO:0046872">
    <property type="term" value="F:metal ion binding"/>
    <property type="evidence" value="ECO:0000318"/>
    <property type="project" value="GO_Central"/>
</dbReference>
<name>H2RIE7_PANTR</name>
<accession>H2RIE7</accession>